<sequence>MRASFSSGSCTKREKDNKDVNLLEPMYSVEFEAIQGGHGCKVPPGKRDFLIPVDEKHDYDWLMTPPAESTFTWIVVRGGQGRSAPSPSTASKAYSFDTVHWHAPIRPHHQRPAAPPLSSTSSTRKAFDSIHKERIASERQGKFNDRAQ</sequence>
<feature type="compositionally biased region" description="Basic and acidic residues" evidence="1">
    <location>
        <begin position="125"/>
        <end position="148"/>
    </location>
</feature>
<dbReference type="HOGENOM" id="CLU_1761948_0_0_1"/>
<accession>K3YK19</accession>
<reference evidence="3" key="1">
    <citation type="journal article" date="2012" name="Nat. Biotechnol.">
        <title>Reference genome sequence of the model plant Setaria.</title>
        <authorList>
            <person name="Bennetzen J.L."/>
            <person name="Schmutz J."/>
            <person name="Wang H."/>
            <person name="Percifield R."/>
            <person name="Hawkins J."/>
            <person name="Pontaroli A.C."/>
            <person name="Estep M."/>
            <person name="Feng L."/>
            <person name="Vaughn J.N."/>
            <person name="Grimwood J."/>
            <person name="Jenkins J."/>
            <person name="Barry K."/>
            <person name="Lindquist E."/>
            <person name="Hellsten U."/>
            <person name="Deshpande S."/>
            <person name="Wang X."/>
            <person name="Wu X."/>
            <person name="Mitros T."/>
            <person name="Triplett J."/>
            <person name="Yang X."/>
            <person name="Ye C.Y."/>
            <person name="Mauro-Herrera M."/>
            <person name="Wang L."/>
            <person name="Li P."/>
            <person name="Sharma M."/>
            <person name="Sharma R."/>
            <person name="Ronald P.C."/>
            <person name="Panaud O."/>
            <person name="Kellogg E.A."/>
            <person name="Brutnell T.P."/>
            <person name="Doust A.N."/>
            <person name="Tuskan G.A."/>
            <person name="Rokhsar D."/>
            <person name="Devos K.M."/>
        </authorList>
    </citation>
    <scope>NUCLEOTIDE SEQUENCE [LARGE SCALE GENOMIC DNA]</scope>
    <source>
        <strain evidence="3">cv. Yugu1</strain>
    </source>
</reference>
<reference evidence="2" key="2">
    <citation type="submission" date="2018-08" db="UniProtKB">
        <authorList>
            <consortium name="EnsemblPlants"/>
        </authorList>
    </citation>
    <scope>IDENTIFICATION</scope>
    <source>
        <strain evidence="2">Yugu1</strain>
    </source>
</reference>
<feature type="region of interest" description="Disordered" evidence="1">
    <location>
        <begin position="101"/>
        <end position="148"/>
    </location>
</feature>
<evidence type="ECO:0000313" key="3">
    <source>
        <dbReference type="Proteomes" id="UP000004995"/>
    </source>
</evidence>
<organism evidence="2 3">
    <name type="scientific">Setaria italica</name>
    <name type="common">Foxtail millet</name>
    <name type="synonym">Panicum italicum</name>
    <dbReference type="NCBI Taxonomy" id="4555"/>
    <lineage>
        <taxon>Eukaryota</taxon>
        <taxon>Viridiplantae</taxon>
        <taxon>Streptophyta</taxon>
        <taxon>Embryophyta</taxon>
        <taxon>Tracheophyta</taxon>
        <taxon>Spermatophyta</taxon>
        <taxon>Magnoliopsida</taxon>
        <taxon>Liliopsida</taxon>
        <taxon>Poales</taxon>
        <taxon>Poaceae</taxon>
        <taxon>PACMAD clade</taxon>
        <taxon>Panicoideae</taxon>
        <taxon>Panicodae</taxon>
        <taxon>Paniceae</taxon>
        <taxon>Cenchrinae</taxon>
        <taxon>Setaria</taxon>
    </lineage>
</organism>
<dbReference type="OMA" id="ESTFTWI"/>
<dbReference type="Gramene" id="KQL02769">
    <property type="protein sequence ID" value="KQL02769"/>
    <property type="gene ID" value="SETIT_014588mg"/>
</dbReference>
<dbReference type="AlphaFoldDB" id="K3YK19"/>
<proteinExistence type="predicted"/>
<evidence type="ECO:0000256" key="1">
    <source>
        <dbReference type="SAM" id="MobiDB-lite"/>
    </source>
</evidence>
<protein>
    <submittedName>
        <fullName evidence="2">Uncharacterized protein</fullName>
    </submittedName>
</protein>
<name>K3YK19_SETIT</name>
<keyword evidence="3" id="KW-1185">Reference proteome</keyword>
<dbReference type="Proteomes" id="UP000004995">
    <property type="component" value="Unassembled WGS sequence"/>
</dbReference>
<evidence type="ECO:0000313" key="2">
    <source>
        <dbReference type="EnsemblPlants" id="KQL02769"/>
    </source>
</evidence>
<dbReference type="InParanoid" id="K3YK19"/>
<dbReference type="EMBL" id="AGNK02004006">
    <property type="status" value="NOT_ANNOTATED_CDS"/>
    <property type="molecule type" value="Genomic_DNA"/>
</dbReference>
<dbReference type="EnsemblPlants" id="KQL02769">
    <property type="protein sequence ID" value="KQL02769"/>
    <property type="gene ID" value="SETIT_014588mg"/>
</dbReference>